<comment type="caution">
    <text evidence="2">The sequence shown here is derived from an EMBL/GenBank/DDBJ whole genome shotgun (WGS) entry which is preliminary data.</text>
</comment>
<feature type="region of interest" description="Disordered" evidence="1">
    <location>
        <begin position="1"/>
        <end position="71"/>
    </location>
</feature>
<proteinExistence type="predicted"/>
<keyword evidence="2" id="KW-0547">Nucleotide-binding</keyword>
<evidence type="ECO:0000313" key="3">
    <source>
        <dbReference type="Proteomes" id="UP000585474"/>
    </source>
</evidence>
<protein>
    <submittedName>
        <fullName evidence="2">Thioredoxin-like/ATP-binding protein</fullName>
    </submittedName>
</protein>
<evidence type="ECO:0000256" key="1">
    <source>
        <dbReference type="SAM" id="MobiDB-lite"/>
    </source>
</evidence>
<gene>
    <name evidence="2" type="ORF">Acr_16g0001080</name>
</gene>
<reference evidence="2 3" key="1">
    <citation type="submission" date="2019-07" db="EMBL/GenBank/DDBJ databases">
        <title>De Novo Assembly of kiwifruit Actinidia rufa.</title>
        <authorList>
            <person name="Sugita-Konishi S."/>
            <person name="Sato K."/>
            <person name="Mori E."/>
            <person name="Abe Y."/>
            <person name="Kisaki G."/>
            <person name="Hamano K."/>
            <person name="Suezawa K."/>
            <person name="Otani M."/>
            <person name="Fukuda T."/>
            <person name="Manabe T."/>
            <person name="Gomi K."/>
            <person name="Tabuchi M."/>
            <person name="Akimitsu K."/>
            <person name="Kataoka I."/>
        </authorList>
    </citation>
    <scope>NUCLEOTIDE SEQUENCE [LARGE SCALE GENOMIC DNA]</scope>
    <source>
        <strain evidence="3">cv. Fuchu</strain>
    </source>
</reference>
<accession>A0A7J0FY36</accession>
<dbReference type="AlphaFoldDB" id="A0A7J0FY36"/>
<evidence type="ECO:0000313" key="2">
    <source>
        <dbReference type="EMBL" id="GFZ03484.1"/>
    </source>
</evidence>
<keyword evidence="3" id="KW-1185">Reference proteome</keyword>
<dbReference type="Proteomes" id="UP000585474">
    <property type="component" value="Unassembled WGS sequence"/>
</dbReference>
<keyword evidence="2" id="KW-0067">ATP-binding</keyword>
<dbReference type="GO" id="GO:0005524">
    <property type="term" value="F:ATP binding"/>
    <property type="evidence" value="ECO:0007669"/>
    <property type="project" value="UniProtKB-KW"/>
</dbReference>
<sequence>MIPMNSTESSREGTLGRGTSREWRDSMALPAEAAASPPMSPQPCRRHWKTSRLDRGRNICGRSLSQGPRGSHQLISVPRLMISPRPIQGVSPIIILPPRLGARPTISPIRSKVHLHKDDTKMPRHRNYHLEISPSSCKQIAYSGFKSTHPNPSLKNEEEEGGGGGHKTLILAIEMTDKALAGFDDREGILLGKNLRILAVVKGHPTELPLHHLHNLSLRAWVVVKGDGGQRQSVVIEASLCRGHEFNWCKSRI</sequence>
<feature type="compositionally biased region" description="Low complexity" evidence="1">
    <location>
        <begin position="26"/>
        <end position="37"/>
    </location>
</feature>
<dbReference type="EMBL" id="BJWL01000016">
    <property type="protein sequence ID" value="GFZ03484.1"/>
    <property type="molecule type" value="Genomic_DNA"/>
</dbReference>
<name>A0A7J0FY36_9ERIC</name>
<organism evidence="2 3">
    <name type="scientific">Actinidia rufa</name>
    <dbReference type="NCBI Taxonomy" id="165716"/>
    <lineage>
        <taxon>Eukaryota</taxon>
        <taxon>Viridiplantae</taxon>
        <taxon>Streptophyta</taxon>
        <taxon>Embryophyta</taxon>
        <taxon>Tracheophyta</taxon>
        <taxon>Spermatophyta</taxon>
        <taxon>Magnoliopsida</taxon>
        <taxon>eudicotyledons</taxon>
        <taxon>Gunneridae</taxon>
        <taxon>Pentapetalae</taxon>
        <taxon>asterids</taxon>
        <taxon>Ericales</taxon>
        <taxon>Actinidiaceae</taxon>
        <taxon>Actinidia</taxon>
    </lineage>
</organism>